<dbReference type="SUPFAM" id="SSF53271">
    <property type="entry name" value="PRTase-like"/>
    <property type="match status" value="1"/>
</dbReference>
<dbReference type="Gene3D" id="3.40.50.2020">
    <property type="match status" value="1"/>
</dbReference>
<proteinExistence type="inferred from homology"/>
<comment type="similarity">
    <text evidence="1">Belongs to the ComF/GntX family.</text>
</comment>
<dbReference type="RefSeq" id="WP_256551777.1">
    <property type="nucleotide sequence ID" value="NZ_CP101751.1"/>
</dbReference>
<dbReference type="EMBL" id="CP101751">
    <property type="protein sequence ID" value="UUC46099.1"/>
    <property type="molecule type" value="Genomic_DNA"/>
</dbReference>
<dbReference type="InterPro" id="IPR029057">
    <property type="entry name" value="PRTase-like"/>
</dbReference>
<dbReference type="CDD" id="cd06223">
    <property type="entry name" value="PRTases_typeI"/>
    <property type="match status" value="1"/>
</dbReference>
<organism evidence="3 4">
    <name type="scientific">Flavobacterium cerinum</name>
    <dbReference type="NCBI Taxonomy" id="2502784"/>
    <lineage>
        <taxon>Bacteria</taxon>
        <taxon>Pseudomonadati</taxon>
        <taxon>Bacteroidota</taxon>
        <taxon>Flavobacteriia</taxon>
        <taxon>Flavobacteriales</taxon>
        <taxon>Flavobacteriaceae</taxon>
        <taxon>Flavobacterium</taxon>
    </lineage>
</organism>
<feature type="domain" description="Double zinc ribbon" evidence="2">
    <location>
        <begin position="5"/>
        <end position="42"/>
    </location>
</feature>
<evidence type="ECO:0000259" key="2">
    <source>
        <dbReference type="Pfam" id="PF18912"/>
    </source>
</evidence>
<evidence type="ECO:0000256" key="1">
    <source>
        <dbReference type="ARBA" id="ARBA00008007"/>
    </source>
</evidence>
<dbReference type="InterPro" id="IPR051910">
    <property type="entry name" value="ComF/GntX_DNA_util-trans"/>
</dbReference>
<keyword evidence="4" id="KW-1185">Reference proteome</keyword>
<dbReference type="InterPro" id="IPR044005">
    <property type="entry name" value="DZR_2"/>
</dbReference>
<reference evidence="3" key="1">
    <citation type="submission" date="2022-07" db="EMBL/GenBank/DDBJ databases">
        <title>Isolation, identification, and degradation of a PFOSA degrading strain from sewage treatment plant.</title>
        <authorList>
            <person name="Zhang L."/>
            <person name="Huo Y."/>
        </authorList>
    </citation>
    <scope>NUCLEOTIDE SEQUENCE</scope>
    <source>
        <strain evidence="3">C1</strain>
    </source>
</reference>
<dbReference type="Proteomes" id="UP001059844">
    <property type="component" value="Chromosome"/>
</dbReference>
<name>A0ABY5IXN1_9FLAO</name>
<sequence>MIKNLINLLFPPLCVGCNSILLQNENIICLKCRHELPFTDHPISAKNTTYTKFYGRLSLEYAFSLLYYRKKGIAQQLIHHLKYNNKQEIGTLLAEWYLDRFRNHSAFQDITTIIPVPLHKRRLEERGYNQLTRFGQTLAEGLHIQYNETLLYRDHYSKTQTRKNIFNRTEINSDLFNCHASERDFNKHFLLIDDVITSGATLEACGKQLLKIPGAKLSIATIAYTDT</sequence>
<dbReference type="PANTHER" id="PTHR47505">
    <property type="entry name" value="DNA UTILIZATION PROTEIN YHGH"/>
    <property type="match status" value="1"/>
</dbReference>
<dbReference type="Pfam" id="PF18912">
    <property type="entry name" value="DZR_2"/>
    <property type="match status" value="1"/>
</dbReference>
<dbReference type="InterPro" id="IPR000836">
    <property type="entry name" value="PRTase_dom"/>
</dbReference>
<evidence type="ECO:0000313" key="3">
    <source>
        <dbReference type="EMBL" id="UUC46099.1"/>
    </source>
</evidence>
<protein>
    <submittedName>
        <fullName evidence="3">ComF family protein</fullName>
    </submittedName>
</protein>
<dbReference type="PANTHER" id="PTHR47505:SF1">
    <property type="entry name" value="DNA UTILIZATION PROTEIN YHGH"/>
    <property type="match status" value="1"/>
</dbReference>
<evidence type="ECO:0000313" key="4">
    <source>
        <dbReference type="Proteomes" id="UP001059844"/>
    </source>
</evidence>
<gene>
    <name evidence="3" type="ORF">NOX80_02580</name>
</gene>
<accession>A0ABY5IXN1</accession>